<dbReference type="Proteomes" id="UP000297245">
    <property type="component" value="Unassembled WGS sequence"/>
</dbReference>
<dbReference type="EMBL" id="ML179480">
    <property type="protein sequence ID" value="THU86780.1"/>
    <property type="molecule type" value="Genomic_DNA"/>
</dbReference>
<evidence type="ECO:0000313" key="2">
    <source>
        <dbReference type="EMBL" id="THU86780.1"/>
    </source>
</evidence>
<accession>A0A4S8LDH7</accession>
<sequence>MKWLTQAYIFVSVFLDGTRSMQAETGVSSTDVLNLKSVYSEALHTTIGLAFPESSSDAFQDDFLVNITTSIPYGYAGFTASPVNFSARFSGVVSFIWTVSVEPVMEFSTSESIDSGLVTSDSGTVTPSNLTWITSDTASFLFRCRNCSIGISPEEHSENQFPLAMIKSADAPGYPTGDDGKIHLSLHNLTTADVIFNVTAARTSEYESLLEAAGVF</sequence>
<evidence type="ECO:0000313" key="3">
    <source>
        <dbReference type="Proteomes" id="UP000297245"/>
    </source>
</evidence>
<dbReference type="Gene3D" id="2.60.40.1210">
    <property type="entry name" value="Cellobiose dehydrogenase, cytochrome domain"/>
    <property type="match status" value="1"/>
</dbReference>
<dbReference type="Pfam" id="PF16010">
    <property type="entry name" value="CDH-cyt"/>
    <property type="match status" value="1"/>
</dbReference>
<reference evidence="2 3" key="1">
    <citation type="journal article" date="2019" name="Nat. Ecol. Evol.">
        <title>Megaphylogeny resolves global patterns of mushroom evolution.</title>
        <authorList>
            <person name="Varga T."/>
            <person name="Krizsan K."/>
            <person name="Foldi C."/>
            <person name="Dima B."/>
            <person name="Sanchez-Garcia M."/>
            <person name="Sanchez-Ramirez S."/>
            <person name="Szollosi G.J."/>
            <person name="Szarkandi J.G."/>
            <person name="Papp V."/>
            <person name="Albert L."/>
            <person name="Andreopoulos W."/>
            <person name="Angelini C."/>
            <person name="Antonin V."/>
            <person name="Barry K.W."/>
            <person name="Bougher N.L."/>
            <person name="Buchanan P."/>
            <person name="Buyck B."/>
            <person name="Bense V."/>
            <person name="Catcheside P."/>
            <person name="Chovatia M."/>
            <person name="Cooper J."/>
            <person name="Damon W."/>
            <person name="Desjardin D."/>
            <person name="Finy P."/>
            <person name="Geml J."/>
            <person name="Haridas S."/>
            <person name="Hughes K."/>
            <person name="Justo A."/>
            <person name="Karasinski D."/>
            <person name="Kautmanova I."/>
            <person name="Kiss B."/>
            <person name="Kocsube S."/>
            <person name="Kotiranta H."/>
            <person name="LaButti K.M."/>
            <person name="Lechner B.E."/>
            <person name="Liimatainen K."/>
            <person name="Lipzen A."/>
            <person name="Lukacs Z."/>
            <person name="Mihaltcheva S."/>
            <person name="Morgado L.N."/>
            <person name="Niskanen T."/>
            <person name="Noordeloos M.E."/>
            <person name="Ohm R.A."/>
            <person name="Ortiz-Santana B."/>
            <person name="Ovrebo C."/>
            <person name="Racz N."/>
            <person name="Riley R."/>
            <person name="Savchenko A."/>
            <person name="Shiryaev A."/>
            <person name="Soop K."/>
            <person name="Spirin V."/>
            <person name="Szebenyi C."/>
            <person name="Tomsovsky M."/>
            <person name="Tulloss R.E."/>
            <person name="Uehling J."/>
            <person name="Grigoriev I.V."/>
            <person name="Vagvolgyi C."/>
            <person name="Papp T."/>
            <person name="Martin F.M."/>
            <person name="Miettinen O."/>
            <person name="Hibbett D.S."/>
            <person name="Nagy L.G."/>
        </authorList>
    </citation>
    <scope>NUCLEOTIDE SEQUENCE [LARGE SCALE GENOMIC DNA]</scope>
    <source>
        <strain evidence="2 3">CBS 962.96</strain>
    </source>
</reference>
<dbReference type="InterPro" id="IPR015920">
    <property type="entry name" value="Cellobiose_DH-like_cyt"/>
</dbReference>
<keyword evidence="3" id="KW-1185">Reference proteome</keyword>
<proteinExistence type="predicted"/>
<dbReference type="AlphaFoldDB" id="A0A4S8LDH7"/>
<dbReference type="OrthoDB" id="3018432at2759"/>
<organism evidence="2 3">
    <name type="scientific">Dendrothele bispora (strain CBS 962.96)</name>
    <dbReference type="NCBI Taxonomy" id="1314807"/>
    <lineage>
        <taxon>Eukaryota</taxon>
        <taxon>Fungi</taxon>
        <taxon>Dikarya</taxon>
        <taxon>Basidiomycota</taxon>
        <taxon>Agaricomycotina</taxon>
        <taxon>Agaricomycetes</taxon>
        <taxon>Agaricomycetidae</taxon>
        <taxon>Agaricales</taxon>
        <taxon>Agaricales incertae sedis</taxon>
        <taxon>Dendrothele</taxon>
    </lineage>
</organism>
<name>A0A4S8LDH7_DENBC</name>
<feature type="domain" description="Cellobiose dehydrogenase-like cytochrome" evidence="1">
    <location>
        <begin position="37"/>
        <end position="207"/>
    </location>
</feature>
<protein>
    <recommendedName>
        <fullName evidence="1">Cellobiose dehydrogenase-like cytochrome domain-containing protein</fullName>
    </recommendedName>
</protein>
<gene>
    <name evidence="2" type="ORF">K435DRAFT_782737</name>
</gene>
<evidence type="ECO:0000259" key="1">
    <source>
        <dbReference type="Pfam" id="PF16010"/>
    </source>
</evidence>